<protein>
    <submittedName>
        <fullName evidence="1">Uncharacterized protein</fullName>
    </submittedName>
</protein>
<proteinExistence type="predicted"/>
<dbReference type="Proteomes" id="UP000255106">
    <property type="component" value="Unassembled WGS sequence"/>
</dbReference>
<accession>A0A377LZK7</accession>
<name>A0A377LZK7_ENTCL</name>
<gene>
    <name evidence="1" type="ORF">NCTC10005_04027</name>
</gene>
<evidence type="ECO:0000313" key="1">
    <source>
        <dbReference type="EMBL" id="STQ11256.1"/>
    </source>
</evidence>
<sequence>MIGDDLVAAERLMLRGGIGEHQGVFVGLVAEVIRYPLQLHQAADEVQARLLILDTVVPHPVAAGELIFHVDLMLAQQGFHNLRHRLPLEDTQVTVALHRPQVRLHRQLIHRIACARQLNGAHRHARDFTVDVARGKQVLGGGWSP</sequence>
<dbReference type="EMBL" id="UGJB01000004">
    <property type="protein sequence ID" value="STQ11256.1"/>
    <property type="molecule type" value="Genomic_DNA"/>
</dbReference>
<dbReference type="AlphaFoldDB" id="A0A377LZK7"/>
<organism evidence="1 2">
    <name type="scientific">Enterobacter cloacae</name>
    <dbReference type="NCBI Taxonomy" id="550"/>
    <lineage>
        <taxon>Bacteria</taxon>
        <taxon>Pseudomonadati</taxon>
        <taxon>Pseudomonadota</taxon>
        <taxon>Gammaproteobacteria</taxon>
        <taxon>Enterobacterales</taxon>
        <taxon>Enterobacteriaceae</taxon>
        <taxon>Enterobacter</taxon>
        <taxon>Enterobacter cloacae complex</taxon>
    </lineage>
</organism>
<reference evidence="1 2" key="1">
    <citation type="submission" date="2018-06" db="EMBL/GenBank/DDBJ databases">
        <authorList>
            <consortium name="Pathogen Informatics"/>
            <person name="Doyle S."/>
        </authorList>
    </citation>
    <scope>NUCLEOTIDE SEQUENCE [LARGE SCALE GENOMIC DNA]</scope>
    <source>
        <strain evidence="1 2">NCTC10005</strain>
    </source>
</reference>
<evidence type="ECO:0000313" key="2">
    <source>
        <dbReference type="Proteomes" id="UP000255106"/>
    </source>
</evidence>